<evidence type="ECO:0000313" key="4">
    <source>
        <dbReference type="EMBL" id="MBS2964340.1"/>
    </source>
</evidence>
<evidence type="ECO:0000313" key="5">
    <source>
        <dbReference type="Proteomes" id="UP000677913"/>
    </source>
</evidence>
<sequence>MADTPTADALIATAAAGWGYAESARVDGWHLRAADGFTHRANSAWPLGPLARPLPQAVAAVGEWYAQRALPALIQVAVGSELDVALVELGYGRADALALRQTARVADVLDTLLSVAPIGVKETFADEPTDDWLSLYRDGGVPPVARRVLGSGDTLRYATVYDADTGAPVAIGRAALITDPDTDHGRRWVGLSAVETAPLARRRGLAKLVIDALLEWADEQGATDAFLEVTPTNEPAVALYAALGFTTHHKYHCRVIG</sequence>
<dbReference type="Proteomes" id="UP000677913">
    <property type="component" value="Unassembled WGS sequence"/>
</dbReference>
<dbReference type="EMBL" id="JAGSXH010000048">
    <property type="protein sequence ID" value="MBS2964340.1"/>
    <property type="molecule type" value="Genomic_DNA"/>
</dbReference>
<dbReference type="SUPFAM" id="SSF55729">
    <property type="entry name" value="Acyl-CoA N-acyltransferases (Nat)"/>
    <property type="match status" value="1"/>
</dbReference>
<keyword evidence="2" id="KW-0012">Acyltransferase</keyword>
<dbReference type="CDD" id="cd04301">
    <property type="entry name" value="NAT_SF"/>
    <property type="match status" value="1"/>
</dbReference>
<dbReference type="InterPro" id="IPR056935">
    <property type="entry name" value="Rv0428c-like_C"/>
</dbReference>
<gene>
    <name evidence="4" type="ORF">KGA66_14875</name>
</gene>
<name>A0A8J7WP88_9ACTN</name>
<dbReference type="AlphaFoldDB" id="A0A8J7WP88"/>
<evidence type="ECO:0000256" key="2">
    <source>
        <dbReference type="ARBA" id="ARBA00023315"/>
    </source>
</evidence>
<dbReference type="PANTHER" id="PTHR43420:SF44">
    <property type="entry name" value="ACETYLTRANSFERASE YPEA"/>
    <property type="match status" value="1"/>
</dbReference>
<reference evidence="4" key="1">
    <citation type="submission" date="2021-04" db="EMBL/GenBank/DDBJ databases">
        <title>Genome based classification of Actinospica acidithermotolerans sp. nov., an actinobacterium isolated from an Indonesian hot spring.</title>
        <authorList>
            <person name="Kusuma A.B."/>
            <person name="Putra K.E."/>
            <person name="Nafisah S."/>
            <person name="Loh J."/>
            <person name="Nouioui I."/>
            <person name="Goodfellow M."/>
        </authorList>
    </citation>
    <scope>NUCLEOTIDE SEQUENCE</scope>
    <source>
        <strain evidence="4">DSM 45618</strain>
    </source>
</reference>
<dbReference type="PANTHER" id="PTHR43420">
    <property type="entry name" value="ACETYLTRANSFERASE"/>
    <property type="match status" value="1"/>
</dbReference>
<feature type="domain" description="N-acetyltransferase" evidence="3">
    <location>
        <begin position="118"/>
        <end position="257"/>
    </location>
</feature>
<accession>A0A8J7WP88</accession>
<comment type="caution">
    <text evidence="4">The sequence shown here is derived from an EMBL/GenBank/DDBJ whole genome shotgun (WGS) entry which is preliminary data.</text>
</comment>
<protein>
    <submittedName>
        <fullName evidence="4">GNAT family N-acetyltransferase</fullName>
    </submittedName>
</protein>
<dbReference type="InterPro" id="IPR000182">
    <property type="entry name" value="GNAT_dom"/>
</dbReference>
<evidence type="ECO:0000259" key="3">
    <source>
        <dbReference type="PROSITE" id="PS51186"/>
    </source>
</evidence>
<dbReference type="Pfam" id="PF24553">
    <property type="entry name" value="Rv0428c_C"/>
    <property type="match status" value="1"/>
</dbReference>
<evidence type="ECO:0000256" key="1">
    <source>
        <dbReference type="ARBA" id="ARBA00022679"/>
    </source>
</evidence>
<dbReference type="InterPro" id="IPR050680">
    <property type="entry name" value="YpeA/RimI_acetyltransf"/>
</dbReference>
<organism evidence="4 5">
    <name type="scientific">Actinocrinis puniceicyclus</name>
    <dbReference type="NCBI Taxonomy" id="977794"/>
    <lineage>
        <taxon>Bacteria</taxon>
        <taxon>Bacillati</taxon>
        <taxon>Actinomycetota</taxon>
        <taxon>Actinomycetes</taxon>
        <taxon>Catenulisporales</taxon>
        <taxon>Actinospicaceae</taxon>
        <taxon>Actinocrinis</taxon>
    </lineage>
</organism>
<dbReference type="PROSITE" id="PS51186">
    <property type="entry name" value="GNAT"/>
    <property type="match status" value="1"/>
</dbReference>
<keyword evidence="1" id="KW-0808">Transferase</keyword>
<dbReference type="RefSeq" id="WP_211468706.1">
    <property type="nucleotide sequence ID" value="NZ_JAGSXH010000048.1"/>
</dbReference>
<dbReference type="Gene3D" id="3.40.630.30">
    <property type="match status" value="1"/>
</dbReference>
<dbReference type="InterPro" id="IPR016181">
    <property type="entry name" value="Acyl_CoA_acyltransferase"/>
</dbReference>
<proteinExistence type="predicted"/>
<dbReference type="GO" id="GO:0016747">
    <property type="term" value="F:acyltransferase activity, transferring groups other than amino-acyl groups"/>
    <property type="evidence" value="ECO:0007669"/>
    <property type="project" value="InterPro"/>
</dbReference>
<keyword evidence="5" id="KW-1185">Reference proteome</keyword>